<sequence length="293" mass="31813">MRYALTFALTWAAVAAALPADAHVPDTGLDFFPFIGIPSILMSFVYGLANTRTGMAFGLPLAGLLLLPTWFLLFGNFVEMLVIPVMGQLVFALCVMRAPLLAPSQLRRRTLAVLAAVGALTGCAGPYTYTGTPTIHDATPAEAVGRWQCIQGTELTLRHDGSAVITMLDGQDFDFDDGWRLSGTGTWTLTDEPDQGQHVRLTLTTRTASAVRPDSESAGTPPEGRLQAPSTYTWTFSLRRDTHRELQLYFFFSDPDAGNTYVMERKSTGTDSTPSVPPRPRAVPAREGDPEQG</sequence>
<keyword evidence="3" id="KW-0732">Signal</keyword>
<proteinExistence type="predicted"/>
<protein>
    <submittedName>
        <fullName evidence="4">Uncharacterized protein</fullName>
    </submittedName>
</protein>
<name>A0ABV5R3L0_9ACTN</name>
<evidence type="ECO:0000256" key="1">
    <source>
        <dbReference type="SAM" id="MobiDB-lite"/>
    </source>
</evidence>
<evidence type="ECO:0000313" key="5">
    <source>
        <dbReference type="Proteomes" id="UP001589710"/>
    </source>
</evidence>
<feature type="region of interest" description="Disordered" evidence="1">
    <location>
        <begin position="262"/>
        <end position="293"/>
    </location>
</feature>
<comment type="caution">
    <text evidence="4">The sequence shown here is derived from an EMBL/GenBank/DDBJ whole genome shotgun (WGS) entry which is preliminary data.</text>
</comment>
<gene>
    <name evidence="4" type="ORF">ACFFTL_08860</name>
</gene>
<feature type="chain" id="PRO_5045415677" evidence="3">
    <location>
        <begin position="23"/>
        <end position="293"/>
    </location>
</feature>
<feature type="transmembrane region" description="Helical" evidence="2">
    <location>
        <begin position="80"/>
        <end position="98"/>
    </location>
</feature>
<feature type="signal peptide" evidence="3">
    <location>
        <begin position="1"/>
        <end position="22"/>
    </location>
</feature>
<feature type="transmembrane region" description="Helical" evidence="2">
    <location>
        <begin position="110"/>
        <end position="129"/>
    </location>
</feature>
<keyword evidence="2" id="KW-0812">Transmembrane</keyword>
<organism evidence="4 5">
    <name type="scientific">Streptomyces yanii</name>
    <dbReference type="NCBI Taxonomy" id="78510"/>
    <lineage>
        <taxon>Bacteria</taxon>
        <taxon>Bacillati</taxon>
        <taxon>Actinomycetota</taxon>
        <taxon>Actinomycetes</taxon>
        <taxon>Kitasatosporales</taxon>
        <taxon>Streptomycetaceae</taxon>
        <taxon>Streptomyces</taxon>
    </lineage>
</organism>
<keyword evidence="2" id="KW-0472">Membrane</keyword>
<evidence type="ECO:0000313" key="4">
    <source>
        <dbReference type="EMBL" id="MFB9572429.1"/>
    </source>
</evidence>
<keyword evidence="2" id="KW-1133">Transmembrane helix</keyword>
<dbReference type="EMBL" id="JBHMCG010000040">
    <property type="protein sequence ID" value="MFB9572429.1"/>
    <property type="molecule type" value="Genomic_DNA"/>
</dbReference>
<feature type="transmembrane region" description="Helical" evidence="2">
    <location>
        <begin position="32"/>
        <end position="49"/>
    </location>
</feature>
<keyword evidence="5" id="KW-1185">Reference proteome</keyword>
<reference evidence="4 5" key="1">
    <citation type="submission" date="2024-09" db="EMBL/GenBank/DDBJ databases">
        <authorList>
            <person name="Sun Q."/>
            <person name="Mori K."/>
        </authorList>
    </citation>
    <scope>NUCLEOTIDE SEQUENCE [LARGE SCALE GENOMIC DNA]</scope>
    <source>
        <strain evidence="4 5">JCM 3331</strain>
    </source>
</reference>
<feature type="compositionally biased region" description="Basic and acidic residues" evidence="1">
    <location>
        <begin position="284"/>
        <end position="293"/>
    </location>
</feature>
<evidence type="ECO:0000256" key="3">
    <source>
        <dbReference type="SAM" id="SignalP"/>
    </source>
</evidence>
<feature type="transmembrane region" description="Helical" evidence="2">
    <location>
        <begin position="56"/>
        <end position="74"/>
    </location>
</feature>
<dbReference type="RefSeq" id="WP_345519312.1">
    <property type="nucleotide sequence ID" value="NZ_BAAAXD010000053.1"/>
</dbReference>
<dbReference type="Proteomes" id="UP001589710">
    <property type="component" value="Unassembled WGS sequence"/>
</dbReference>
<accession>A0ABV5R3L0</accession>
<feature type="region of interest" description="Disordered" evidence="1">
    <location>
        <begin position="208"/>
        <end position="228"/>
    </location>
</feature>
<evidence type="ECO:0000256" key="2">
    <source>
        <dbReference type="SAM" id="Phobius"/>
    </source>
</evidence>